<evidence type="ECO:0000313" key="2">
    <source>
        <dbReference type="Proteomes" id="UP000504637"/>
    </source>
</evidence>
<dbReference type="InterPro" id="IPR025659">
    <property type="entry name" value="Tubby-like_C"/>
</dbReference>
<dbReference type="PANTHER" id="PTHR31087:SF161">
    <property type="entry name" value="TUBBY C 2 FAMILY PROTEIN"/>
    <property type="match status" value="1"/>
</dbReference>
<organism evidence="3">
    <name type="scientific">Dissoconium aciculare CBS 342.82</name>
    <dbReference type="NCBI Taxonomy" id="1314786"/>
    <lineage>
        <taxon>Eukaryota</taxon>
        <taxon>Fungi</taxon>
        <taxon>Dikarya</taxon>
        <taxon>Ascomycota</taxon>
        <taxon>Pezizomycotina</taxon>
        <taxon>Dothideomycetes</taxon>
        <taxon>Dothideomycetidae</taxon>
        <taxon>Mycosphaerellales</taxon>
        <taxon>Dissoconiaceae</taxon>
        <taxon>Dissoconium</taxon>
    </lineage>
</organism>
<dbReference type="Proteomes" id="UP000504637">
    <property type="component" value="Unplaced"/>
</dbReference>
<dbReference type="InterPro" id="IPR038595">
    <property type="entry name" value="LOR_sf"/>
</dbReference>
<dbReference type="PANTHER" id="PTHR31087">
    <property type="match status" value="1"/>
</dbReference>
<dbReference type="OrthoDB" id="97518at2759"/>
<dbReference type="RefSeq" id="XP_033460839.1">
    <property type="nucleotide sequence ID" value="XM_033601322.1"/>
</dbReference>
<dbReference type="GeneID" id="54359122"/>
<name>A0A6J3M7D4_9PEZI</name>
<reference evidence="3" key="2">
    <citation type="submission" date="2020-04" db="EMBL/GenBank/DDBJ databases">
        <authorList>
            <consortium name="NCBI Genome Project"/>
        </authorList>
    </citation>
    <scope>NUCLEOTIDE SEQUENCE</scope>
    <source>
        <strain evidence="3">CBS 342.82</strain>
    </source>
</reference>
<protein>
    <recommendedName>
        <fullName evidence="4">DUF567-domain-containing protein</fullName>
    </recommendedName>
</protein>
<dbReference type="Gene3D" id="2.40.160.200">
    <property type="entry name" value="LURP1-related"/>
    <property type="match status" value="1"/>
</dbReference>
<gene>
    <name evidence="3" type="ORF">K489DRAFT_318454</name>
</gene>
<sequence>MAPHIFETRLAAFTPPLGPQPPNPSFYSPNQVTLQMREKVFSLTGDDFIVQTTDGLPVCKVKGKLISLHAKKVFTDMGGQEIFELKNKTLALFKSFVATSPVGHDFEVKGHFAVGKSKSTCHFKNFSNGQEVELEIRGDWFDRSADIVFGGVPVAHISRSFVNVREIFGDKQTYFVSVAPNVDLSMIAALCVCLDERENEK</sequence>
<evidence type="ECO:0008006" key="4">
    <source>
        <dbReference type="Google" id="ProtNLM"/>
    </source>
</evidence>
<comment type="similarity">
    <text evidence="1">Belongs to the LOR family.</text>
</comment>
<accession>A0A6J3M7D4</accession>
<dbReference type="InterPro" id="IPR007612">
    <property type="entry name" value="LOR"/>
</dbReference>
<dbReference type="Pfam" id="PF04525">
    <property type="entry name" value="LOR"/>
    <property type="match status" value="1"/>
</dbReference>
<evidence type="ECO:0000256" key="1">
    <source>
        <dbReference type="ARBA" id="ARBA00005437"/>
    </source>
</evidence>
<proteinExistence type="inferred from homology"/>
<keyword evidence="2" id="KW-1185">Reference proteome</keyword>
<dbReference type="AlphaFoldDB" id="A0A6J3M7D4"/>
<reference evidence="3" key="3">
    <citation type="submission" date="2025-08" db="UniProtKB">
        <authorList>
            <consortium name="RefSeq"/>
        </authorList>
    </citation>
    <scope>IDENTIFICATION</scope>
    <source>
        <strain evidence="3">CBS 342.82</strain>
    </source>
</reference>
<evidence type="ECO:0000313" key="3">
    <source>
        <dbReference type="RefSeq" id="XP_033460839.1"/>
    </source>
</evidence>
<reference evidence="3" key="1">
    <citation type="submission" date="2020-01" db="EMBL/GenBank/DDBJ databases">
        <authorList>
            <consortium name="DOE Joint Genome Institute"/>
            <person name="Haridas S."/>
            <person name="Albert R."/>
            <person name="Binder M."/>
            <person name="Bloem J."/>
            <person name="Labutti K."/>
            <person name="Salamov A."/>
            <person name="Andreopoulos B."/>
            <person name="Baker S.E."/>
            <person name="Barry K."/>
            <person name="Bills G."/>
            <person name="Bluhm B.H."/>
            <person name="Cannon C."/>
            <person name="Castanera R."/>
            <person name="Culley D.E."/>
            <person name="Daum C."/>
            <person name="Ezra D."/>
            <person name="Gonzalez J.B."/>
            <person name="Henrissat B."/>
            <person name="Kuo A."/>
            <person name="Liang C."/>
            <person name="Lipzen A."/>
            <person name="Lutzoni F."/>
            <person name="Magnuson J."/>
            <person name="Mondo S."/>
            <person name="Nolan M."/>
            <person name="Ohm R."/>
            <person name="Pangilinan J."/>
            <person name="Park H.-J."/>
            <person name="Ramirez L."/>
            <person name="Alfaro M."/>
            <person name="Sun H."/>
            <person name="Tritt A."/>
            <person name="Yoshinaga Y."/>
            <person name="Zwiers L.-H."/>
            <person name="Turgeon B.G."/>
            <person name="Goodwin S.B."/>
            <person name="Spatafora J.W."/>
            <person name="Crous P.W."/>
            <person name="Grigoriev I.V."/>
        </authorList>
    </citation>
    <scope>NUCLEOTIDE SEQUENCE</scope>
    <source>
        <strain evidence="3">CBS 342.82</strain>
    </source>
</reference>
<dbReference type="SUPFAM" id="SSF54518">
    <property type="entry name" value="Tubby C-terminal domain-like"/>
    <property type="match status" value="1"/>
</dbReference>